<dbReference type="InterPro" id="IPR018392">
    <property type="entry name" value="LysM"/>
</dbReference>
<keyword evidence="4" id="KW-1185">Reference proteome</keyword>
<dbReference type="PANTHER" id="PTHR21666">
    <property type="entry name" value="PEPTIDASE-RELATED"/>
    <property type="match status" value="1"/>
</dbReference>
<dbReference type="InterPro" id="IPR016047">
    <property type="entry name" value="M23ase_b-sheet_dom"/>
</dbReference>
<dbReference type="CDD" id="cd12797">
    <property type="entry name" value="M23_peptidase"/>
    <property type="match status" value="1"/>
</dbReference>
<dbReference type="EMBL" id="BMOL01000002">
    <property type="protein sequence ID" value="GGL72164.1"/>
    <property type="molecule type" value="Genomic_DNA"/>
</dbReference>
<sequence length="462" mass="49620">MTVLSPAPLSPVRRYARVLLGAALLLAASPVAHASAALPERLAALFPTPVALFEAEPDVVLQRAPGGLSVQIITAGQITPKVLARRYGVTTGAVRTLKSASDWRLSEIRLPGRAAVRAPARPSSVHSYAARPGDTLSAVATRHGLSMVDLLGVNLDRQSLDTLRAGETLNIPTRERGLLVRIKPGQSALSLIAGYGADLVATAHANDVLPTELQVGDELLLPGVRAEGFRLQLLAAREAERQAQLAYEKQQRYEAYLTWKKDRDRQRLQEKYARQQKYEAYLAWKDSPERRRQQAAYERQAQYEAAQAAARQRAATAAVRPQANLPATVQTASTGRVGGLAWPLRSFTLTSRFGERDIAFHREVFHGGIDLAAPFGTPIYAASGGTVSASGYGAFGLNVLTVSGNSTVIYGHMSRTAVVAGQTVQPGQLLGYIGCTGICTGPHLHFEVRLGGQAIDPFAMLP</sequence>
<dbReference type="PANTHER" id="PTHR21666:SF270">
    <property type="entry name" value="MUREIN HYDROLASE ACTIVATOR ENVC"/>
    <property type="match status" value="1"/>
</dbReference>
<evidence type="ECO:0000256" key="1">
    <source>
        <dbReference type="SAM" id="SignalP"/>
    </source>
</evidence>
<accession>A0ABQ2G2J9</accession>
<dbReference type="Pfam" id="PF01476">
    <property type="entry name" value="LysM"/>
    <property type="match status" value="1"/>
</dbReference>
<organism evidence="3 4">
    <name type="scientific">Deinococcus aerolatus</name>
    <dbReference type="NCBI Taxonomy" id="522487"/>
    <lineage>
        <taxon>Bacteria</taxon>
        <taxon>Thermotogati</taxon>
        <taxon>Deinococcota</taxon>
        <taxon>Deinococci</taxon>
        <taxon>Deinococcales</taxon>
        <taxon>Deinococcaceae</taxon>
        <taxon>Deinococcus</taxon>
    </lineage>
</organism>
<evidence type="ECO:0000313" key="3">
    <source>
        <dbReference type="EMBL" id="GGL72164.1"/>
    </source>
</evidence>
<evidence type="ECO:0000259" key="2">
    <source>
        <dbReference type="PROSITE" id="PS51782"/>
    </source>
</evidence>
<gene>
    <name evidence="3" type="ORF">GCM10010840_07820</name>
</gene>
<dbReference type="SUPFAM" id="SSF54106">
    <property type="entry name" value="LysM domain"/>
    <property type="match status" value="1"/>
</dbReference>
<dbReference type="Gene3D" id="3.10.350.10">
    <property type="entry name" value="LysM domain"/>
    <property type="match status" value="1"/>
</dbReference>
<evidence type="ECO:0000313" key="4">
    <source>
        <dbReference type="Proteomes" id="UP000639973"/>
    </source>
</evidence>
<feature type="chain" id="PRO_5045039841" evidence="1">
    <location>
        <begin position="35"/>
        <end position="462"/>
    </location>
</feature>
<dbReference type="CDD" id="cd00118">
    <property type="entry name" value="LysM"/>
    <property type="match status" value="1"/>
</dbReference>
<dbReference type="Gene3D" id="2.70.70.10">
    <property type="entry name" value="Glucose Permease (Domain IIA)"/>
    <property type="match status" value="1"/>
</dbReference>
<dbReference type="InterPro" id="IPR036779">
    <property type="entry name" value="LysM_dom_sf"/>
</dbReference>
<feature type="signal peptide" evidence="1">
    <location>
        <begin position="1"/>
        <end position="34"/>
    </location>
</feature>
<dbReference type="InterPro" id="IPR050570">
    <property type="entry name" value="Cell_wall_metabolism_enzyme"/>
</dbReference>
<feature type="domain" description="LysM" evidence="2">
    <location>
        <begin position="126"/>
        <end position="171"/>
    </location>
</feature>
<dbReference type="SUPFAM" id="SSF51261">
    <property type="entry name" value="Duplicated hybrid motif"/>
    <property type="match status" value="1"/>
</dbReference>
<comment type="caution">
    <text evidence="3">The sequence shown here is derived from an EMBL/GenBank/DDBJ whole genome shotgun (WGS) entry which is preliminary data.</text>
</comment>
<dbReference type="SMART" id="SM00257">
    <property type="entry name" value="LysM"/>
    <property type="match status" value="2"/>
</dbReference>
<keyword evidence="1" id="KW-0732">Signal</keyword>
<protein>
    <submittedName>
        <fullName evidence="3">Peptidase M23</fullName>
    </submittedName>
</protein>
<dbReference type="Proteomes" id="UP000639973">
    <property type="component" value="Unassembled WGS sequence"/>
</dbReference>
<proteinExistence type="predicted"/>
<dbReference type="InterPro" id="IPR011055">
    <property type="entry name" value="Dup_hybrid_motif"/>
</dbReference>
<dbReference type="PROSITE" id="PS51782">
    <property type="entry name" value="LYSM"/>
    <property type="match status" value="1"/>
</dbReference>
<dbReference type="Pfam" id="PF01551">
    <property type="entry name" value="Peptidase_M23"/>
    <property type="match status" value="1"/>
</dbReference>
<reference evidence="4" key="1">
    <citation type="journal article" date="2019" name="Int. J. Syst. Evol. Microbiol.">
        <title>The Global Catalogue of Microorganisms (GCM) 10K type strain sequencing project: providing services to taxonomists for standard genome sequencing and annotation.</title>
        <authorList>
            <consortium name="The Broad Institute Genomics Platform"/>
            <consortium name="The Broad Institute Genome Sequencing Center for Infectious Disease"/>
            <person name="Wu L."/>
            <person name="Ma J."/>
        </authorList>
    </citation>
    <scope>NUCLEOTIDE SEQUENCE [LARGE SCALE GENOMIC DNA]</scope>
    <source>
        <strain evidence="4">JCM 15442</strain>
    </source>
</reference>
<name>A0ABQ2G2J9_9DEIO</name>